<feature type="domain" description="Bacterial Ig" evidence="2">
    <location>
        <begin position="439"/>
        <end position="513"/>
    </location>
</feature>
<feature type="domain" description="Bacterial Ig" evidence="2">
    <location>
        <begin position="523"/>
        <end position="597"/>
    </location>
</feature>
<feature type="chain" id="PRO_5006418003" description="Bacterial Ig domain-containing protein" evidence="1">
    <location>
        <begin position="43"/>
        <end position="754"/>
    </location>
</feature>
<evidence type="ECO:0000259" key="2">
    <source>
        <dbReference type="Pfam" id="PF17936"/>
    </source>
</evidence>
<dbReference type="Gene3D" id="2.60.40.10">
    <property type="entry name" value="Immunoglobulins"/>
    <property type="match status" value="2"/>
</dbReference>
<dbReference type="Pfam" id="PF20585">
    <property type="entry name" value="Pectate_lyase_5"/>
    <property type="match status" value="1"/>
</dbReference>
<accession>A0A0R2HY22</accession>
<dbReference type="PATRIC" id="fig|1449336.4.peg.263"/>
<dbReference type="InterPro" id="IPR013783">
    <property type="entry name" value="Ig-like_fold"/>
</dbReference>
<gene>
    <name evidence="3" type="ORF">IV74_GL000259</name>
</gene>
<sequence>MNEKMKKEEMMKFSAKYLKRTVTFSAVVLTLGSAILPLAAQATESVDAVNNKVNGTTVEVSTAEELVAALKNVSVENIIFMRNIDLSKDVVDIPARNLKIDGRGNTLELNNHHIKGVNNTTPGVFSVTNLNVNAKEVDNAKLFLANGDNWQVNIDNSNFKGKRFIVAQNSTVIFSGKNNVSTKAENAWVRHVIFANDSEYNGTAATEGASFSAFYFSGTDVNGSVSINQNAKVNIDLSPDGNNSYPVFFDKISQINIKDGSKLSIKTPGKAFKVNGHNFNETPKINITNKAILEVNSLGLNNDAIIDINEKETVVNVIDSTIKLEGNTKNLIDMSKFSEFNLIESNYDLLNHKEKGNIFFGKSSLLSFNNVSLNAWNKTGGNYERSPELSYDSMVLNTEMDKYTSINTTSSNAELEKIFQMDDYGRISGQGKKEIIIDAPGMETITDKDTSLNGTGEPGNTVELTVNGEVIGEVTVNDNGTWSYPLEAPLNENDQVSAVQKNENGVSKATTETVIHEASKIPAPSIDKILDINKVINGLGEPGNTVIITIDGKVAGEVIVGTDGRWTFPLTEPLKAGTEVSAVQKNGEEISDTTTVIVTKLEEKTFNNFTKGYWQDYGLILEGLIDNGSWDLSNKDGIKKTISLVDSEEKEVASTNGANLDWDNGVGRYNGYQAIFTNEQLTALDKGMYKVKVKIESESIETTEQDLLESGHEAHLFEQTPVRDKFSKIDTRTISNVTFSTKVVDGKCYLVVDK</sequence>
<dbReference type="Pfam" id="PF17936">
    <property type="entry name" value="Big_6"/>
    <property type="match status" value="2"/>
</dbReference>
<evidence type="ECO:0000256" key="1">
    <source>
        <dbReference type="SAM" id="SignalP"/>
    </source>
</evidence>
<dbReference type="InterPro" id="IPR046776">
    <property type="entry name" value="Pectate_lyase_5"/>
</dbReference>
<comment type="caution">
    <text evidence="3">The sequence shown here is derived from an EMBL/GenBank/DDBJ whole genome shotgun (WGS) entry which is preliminary data.</text>
</comment>
<keyword evidence="1" id="KW-0732">Signal</keyword>
<reference evidence="3 4" key="1">
    <citation type="journal article" date="2015" name="Genome Announc.">
        <title>Expanding the biotechnology potential of lactobacilli through comparative genomics of 213 strains and associated genera.</title>
        <authorList>
            <person name="Sun Z."/>
            <person name="Harris H.M."/>
            <person name="McCann A."/>
            <person name="Guo C."/>
            <person name="Argimon S."/>
            <person name="Zhang W."/>
            <person name="Yang X."/>
            <person name="Jeffery I.B."/>
            <person name="Cooney J.C."/>
            <person name="Kagawa T.F."/>
            <person name="Liu W."/>
            <person name="Song Y."/>
            <person name="Salvetti E."/>
            <person name="Wrobel A."/>
            <person name="Rasinkangas P."/>
            <person name="Parkhill J."/>
            <person name="Rea M.C."/>
            <person name="O'Sullivan O."/>
            <person name="Ritari J."/>
            <person name="Douillard F.P."/>
            <person name="Paul Ross R."/>
            <person name="Yang R."/>
            <person name="Briner A.E."/>
            <person name="Felis G.E."/>
            <person name="de Vos W.M."/>
            <person name="Barrangou R."/>
            <person name="Klaenhammer T.R."/>
            <person name="Caufield P.W."/>
            <person name="Cui Y."/>
            <person name="Zhang H."/>
            <person name="O'Toole P.W."/>
        </authorList>
    </citation>
    <scope>NUCLEOTIDE SEQUENCE [LARGE SCALE GENOMIC DNA]</scope>
    <source>
        <strain evidence="3 4">DSM 20623</strain>
    </source>
</reference>
<dbReference type="eggNOG" id="COG2373">
    <property type="taxonomic scope" value="Bacteria"/>
</dbReference>
<dbReference type="AlphaFoldDB" id="A0A0R2HY22"/>
<keyword evidence="4" id="KW-1185">Reference proteome</keyword>
<proteinExistence type="predicted"/>
<dbReference type="EMBL" id="JQBS01000007">
    <property type="protein sequence ID" value="KRN57278.1"/>
    <property type="molecule type" value="Genomic_DNA"/>
</dbReference>
<protein>
    <recommendedName>
        <fullName evidence="2">Bacterial Ig domain-containing protein</fullName>
    </recommendedName>
</protein>
<dbReference type="Proteomes" id="UP000051658">
    <property type="component" value="Unassembled WGS sequence"/>
</dbReference>
<dbReference type="InterPro" id="IPR041498">
    <property type="entry name" value="Big_6"/>
</dbReference>
<name>A0A0R2HY22_CARDV</name>
<feature type="signal peptide" evidence="1">
    <location>
        <begin position="1"/>
        <end position="42"/>
    </location>
</feature>
<evidence type="ECO:0000313" key="3">
    <source>
        <dbReference type="EMBL" id="KRN57278.1"/>
    </source>
</evidence>
<evidence type="ECO:0000313" key="4">
    <source>
        <dbReference type="Proteomes" id="UP000051658"/>
    </source>
</evidence>
<organism evidence="3 4">
    <name type="scientific">Carnobacterium divergens DSM 20623</name>
    <dbReference type="NCBI Taxonomy" id="1449336"/>
    <lineage>
        <taxon>Bacteria</taxon>
        <taxon>Bacillati</taxon>
        <taxon>Bacillota</taxon>
        <taxon>Bacilli</taxon>
        <taxon>Lactobacillales</taxon>
        <taxon>Carnobacteriaceae</taxon>
        <taxon>Carnobacterium</taxon>
    </lineage>
</organism>